<sequence length="375" mass="42059">MVVDKLGWPRDSEACEARPLEVGVPTAEEELDSYLPTFLCLVTEQGELECIYAISTLPMDGKDDDDWCFARGLQPRGSRAIGTKAWLGILPSGGRPLLTIRKMEELRLEQSDGRLGDEHLELGRHVETRFRQQREILERRMTTELAILEGNRDAVLYEEEDHGADLGMSPNDTIFVDEYVRRCRELETLVYDKVAGLESTALLAKENLTCINKAWLAKNWDVFEALPSPDDDLTVRLRPLAEGSERQLEQQIEAVRSECEELQRLKQRAIAEEQYLKAAEIKRRFEAASAELSSLLTLCEDESVADDALAEGRIAAARQQIKAFEQDVNDEALFPSLAAAPKPRAVPETDDPLPAEGLEVKPPSLELTCTEGCYD</sequence>
<accession>A0A1Q9DH75</accession>
<keyword evidence="4" id="KW-1185">Reference proteome</keyword>
<protein>
    <submittedName>
        <fullName evidence="3">Uncharacterized protein</fullName>
    </submittedName>
</protein>
<comment type="caution">
    <text evidence="3">The sequence shown here is derived from an EMBL/GenBank/DDBJ whole genome shotgun (WGS) entry which is preliminary data.</text>
</comment>
<dbReference type="EMBL" id="LSRX01000538">
    <property type="protein sequence ID" value="OLP94517.1"/>
    <property type="molecule type" value="Genomic_DNA"/>
</dbReference>
<evidence type="ECO:0000256" key="2">
    <source>
        <dbReference type="SAM" id="MobiDB-lite"/>
    </source>
</evidence>
<dbReference type="OrthoDB" id="10633452at2759"/>
<keyword evidence="1" id="KW-0175">Coiled coil</keyword>
<dbReference type="Proteomes" id="UP000186817">
    <property type="component" value="Unassembled WGS sequence"/>
</dbReference>
<evidence type="ECO:0000313" key="3">
    <source>
        <dbReference type="EMBL" id="OLP94517.1"/>
    </source>
</evidence>
<organism evidence="3 4">
    <name type="scientific">Symbiodinium microadriaticum</name>
    <name type="common">Dinoflagellate</name>
    <name type="synonym">Zooxanthella microadriatica</name>
    <dbReference type="NCBI Taxonomy" id="2951"/>
    <lineage>
        <taxon>Eukaryota</taxon>
        <taxon>Sar</taxon>
        <taxon>Alveolata</taxon>
        <taxon>Dinophyceae</taxon>
        <taxon>Suessiales</taxon>
        <taxon>Symbiodiniaceae</taxon>
        <taxon>Symbiodinium</taxon>
    </lineage>
</organism>
<proteinExistence type="predicted"/>
<evidence type="ECO:0000256" key="1">
    <source>
        <dbReference type="SAM" id="Coils"/>
    </source>
</evidence>
<gene>
    <name evidence="3" type="ORF">AK812_SmicGene23441</name>
</gene>
<reference evidence="3 4" key="1">
    <citation type="submission" date="2016-02" db="EMBL/GenBank/DDBJ databases">
        <title>Genome analysis of coral dinoflagellate symbionts highlights evolutionary adaptations to a symbiotic lifestyle.</title>
        <authorList>
            <person name="Aranda M."/>
            <person name="Li Y."/>
            <person name="Liew Y.J."/>
            <person name="Baumgarten S."/>
            <person name="Simakov O."/>
            <person name="Wilson M."/>
            <person name="Piel J."/>
            <person name="Ashoor H."/>
            <person name="Bougouffa S."/>
            <person name="Bajic V.B."/>
            <person name="Ryu T."/>
            <person name="Ravasi T."/>
            <person name="Bayer T."/>
            <person name="Micklem G."/>
            <person name="Kim H."/>
            <person name="Bhak J."/>
            <person name="Lajeunesse T.C."/>
            <person name="Voolstra C.R."/>
        </authorList>
    </citation>
    <scope>NUCLEOTIDE SEQUENCE [LARGE SCALE GENOMIC DNA]</scope>
    <source>
        <strain evidence="3 4">CCMP2467</strain>
    </source>
</reference>
<name>A0A1Q9DH75_SYMMI</name>
<evidence type="ECO:0000313" key="4">
    <source>
        <dbReference type="Proteomes" id="UP000186817"/>
    </source>
</evidence>
<dbReference type="AlphaFoldDB" id="A0A1Q9DH75"/>
<feature type="region of interest" description="Disordered" evidence="2">
    <location>
        <begin position="339"/>
        <end position="361"/>
    </location>
</feature>
<feature type="coiled-coil region" evidence="1">
    <location>
        <begin position="245"/>
        <end position="282"/>
    </location>
</feature>